<dbReference type="EMBL" id="GL348720">
    <property type="protein sequence ID" value="EFH40316.1"/>
    <property type="molecule type" value="Genomic_DNA"/>
</dbReference>
<dbReference type="Gramene" id="scaffold_801450.1">
    <property type="protein sequence ID" value="scaffold_801450.1"/>
    <property type="gene ID" value="scaffold_801450.1"/>
</dbReference>
<keyword evidence="1" id="KW-0732">Signal</keyword>
<protein>
    <recommendedName>
        <fullName evidence="4">Embryo surrounding factor 1 brassicaceae domain-containing protein</fullName>
    </recommendedName>
</protein>
<evidence type="ECO:0008006" key="4">
    <source>
        <dbReference type="Google" id="ProtNLM"/>
    </source>
</evidence>
<dbReference type="KEGG" id="aly:9300133"/>
<sequence length="83" mass="9460">MSSSSHFAIFCIIFVSSFVLHECENMVEDIDASKIVIYKSPCVRTRCSSFSFLWNCHCCRGKFKKIKVCEAECLRLNPPITSS</sequence>
<name>D7MQ56_ARALL</name>
<evidence type="ECO:0000313" key="3">
    <source>
        <dbReference type="Proteomes" id="UP000008694"/>
    </source>
</evidence>
<feature type="signal peptide" evidence="1">
    <location>
        <begin position="1"/>
        <end position="23"/>
    </location>
</feature>
<dbReference type="OrthoDB" id="1065039at2759"/>
<organism evidence="3">
    <name type="scientific">Arabidopsis lyrata subsp. lyrata</name>
    <name type="common">Lyre-leaved rock-cress</name>
    <dbReference type="NCBI Taxonomy" id="81972"/>
    <lineage>
        <taxon>Eukaryota</taxon>
        <taxon>Viridiplantae</taxon>
        <taxon>Streptophyta</taxon>
        <taxon>Embryophyta</taxon>
        <taxon>Tracheophyta</taxon>
        <taxon>Spermatophyta</taxon>
        <taxon>Magnoliopsida</taxon>
        <taxon>eudicotyledons</taxon>
        <taxon>Gunneridae</taxon>
        <taxon>Pentapetalae</taxon>
        <taxon>rosids</taxon>
        <taxon>malvids</taxon>
        <taxon>Brassicales</taxon>
        <taxon>Brassicaceae</taxon>
        <taxon>Camelineae</taxon>
        <taxon>Arabidopsis</taxon>
    </lineage>
</organism>
<proteinExistence type="predicted"/>
<keyword evidence="3" id="KW-1185">Reference proteome</keyword>
<accession>D7MQ56</accession>
<evidence type="ECO:0000256" key="1">
    <source>
        <dbReference type="SAM" id="SignalP"/>
    </source>
</evidence>
<gene>
    <name evidence="2" type="ORF">ARALYDRAFT_918050</name>
</gene>
<dbReference type="HOGENOM" id="CLU_183999_1_0_1"/>
<dbReference type="AlphaFoldDB" id="D7MQ56"/>
<dbReference type="Proteomes" id="UP000008694">
    <property type="component" value="Unassembled WGS sequence"/>
</dbReference>
<reference evidence="3" key="1">
    <citation type="journal article" date="2011" name="Nat. Genet.">
        <title>The Arabidopsis lyrata genome sequence and the basis of rapid genome size change.</title>
        <authorList>
            <person name="Hu T.T."/>
            <person name="Pattyn P."/>
            <person name="Bakker E.G."/>
            <person name="Cao J."/>
            <person name="Cheng J.-F."/>
            <person name="Clark R.M."/>
            <person name="Fahlgren N."/>
            <person name="Fawcett J.A."/>
            <person name="Grimwood J."/>
            <person name="Gundlach H."/>
            <person name="Haberer G."/>
            <person name="Hollister J.D."/>
            <person name="Ossowski S."/>
            <person name="Ottilar R.P."/>
            <person name="Salamov A.A."/>
            <person name="Schneeberger K."/>
            <person name="Spannagl M."/>
            <person name="Wang X."/>
            <person name="Yang L."/>
            <person name="Nasrallah M.E."/>
            <person name="Bergelson J."/>
            <person name="Carrington J.C."/>
            <person name="Gaut B.S."/>
            <person name="Schmutz J."/>
            <person name="Mayer K.F.X."/>
            <person name="Van de Peer Y."/>
            <person name="Grigoriev I.V."/>
            <person name="Nordborg M."/>
            <person name="Weigel D."/>
            <person name="Guo Y.-L."/>
        </authorList>
    </citation>
    <scope>NUCLEOTIDE SEQUENCE [LARGE SCALE GENOMIC DNA]</scope>
    <source>
        <strain evidence="3">cv. MN47</strain>
    </source>
</reference>
<feature type="chain" id="PRO_5003104041" description="Embryo surrounding factor 1 brassicaceae domain-containing protein" evidence="1">
    <location>
        <begin position="24"/>
        <end position="83"/>
    </location>
</feature>
<evidence type="ECO:0000313" key="2">
    <source>
        <dbReference type="EMBL" id="EFH40316.1"/>
    </source>
</evidence>